<dbReference type="EMBL" id="BRYA01000066">
    <property type="protein sequence ID" value="GMI36583.1"/>
    <property type="molecule type" value="Genomic_DNA"/>
</dbReference>
<evidence type="ECO:0000256" key="7">
    <source>
        <dbReference type="RuleBase" id="RU003822"/>
    </source>
</evidence>
<evidence type="ECO:0000256" key="6">
    <source>
        <dbReference type="ARBA" id="ARBA00023303"/>
    </source>
</evidence>
<reference evidence="11" key="1">
    <citation type="journal article" date="2023" name="Commun. Biol.">
        <title>Genome analysis of Parmales, the sister group of diatoms, reveals the evolutionary specialization of diatoms from phago-mixotrophs to photoautotrophs.</title>
        <authorList>
            <person name="Ban H."/>
            <person name="Sato S."/>
            <person name="Yoshikawa S."/>
            <person name="Yamada K."/>
            <person name="Nakamura Y."/>
            <person name="Ichinomiya M."/>
            <person name="Sato N."/>
            <person name="Blanc-Mathieu R."/>
            <person name="Endo H."/>
            <person name="Kuwata A."/>
            <person name="Ogata H."/>
        </authorList>
    </citation>
    <scope>NUCLEOTIDE SEQUENCE [LARGE SCALE GENOMIC DNA]</scope>
</reference>
<feature type="compositionally biased region" description="Basic residues" evidence="8">
    <location>
        <begin position="465"/>
        <end position="480"/>
    </location>
</feature>
<dbReference type="OrthoDB" id="273257at2759"/>
<keyword evidence="7 9" id="KW-0812">Transmembrane</keyword>
<accession>A0A9W7G844</accession>
<feature type="compositionally biased region" description="Low complexity" evidence="8">
    <location>
        <begin position="159"/>
        <end position="188"/>
    </location>
</feature>
<evidence type="ECO:0000256" key="1">
    <source>
        <dbReference type="ARBA" id="ARBA00022448"/>
    </source>
</evidence>
<evidence type="ECO:0000256" key="4">
    <source>
        <dbReference type="ARBA" id="ARBA00022958"/>
    </source>
</evidence>
<dbReference type="InterPro" id="IPR014756">
    <property type="entry name" value="Ig_E-set"/>
</dbReference>
<dbReference type="GO" id="GO:1990573">
    <property type="term" value="P:potassium ion import across plasma membrane"/>
    <property type="evidence" value="ECO:0007669"/>
    <property type="project" value="TreeGrafter"/>
</dbReference>
<keyword evidence="11" id="KW-1185">Reference proteome</keyword>
<comment type="subcellular location">
    <subcellularLocation>
        <location evidence="7">Membrane</location>
        <topology evidence="7">Multi-pass membrane protein</topology>
    </subcellularLocation>
</comment>
<feature type="region of interest" description="Disordered" evidence="8">
    <location>
        <begin position="146"/>
        <end position="205"/>
    </location>
</feature>
<evidence type="ECO:0000256" key="8">
    <source>
        <dbReference type="SAM" id="MobiDB-lite"/>
    </source>
</evidence>
<evidence type="ECO:0000256" key="3">
    <source>
        <dbReference type="ARBA" id="ARBA00022882"/>
    </source>
</evidence>
<organism evidence="10 11">
    <name type="scientific">Triparma columacea</name>
    <dbReference type="NCBI Taxonomy" id="722753"/>
    <lineage>
        <taxon>Eukaryota</taxon>
        <taxon>Sar</taxon>
        <taxon>Stramenopiles</taxon>
        <taxon>Ochrophyta</taxon>
        <taxon>Bolidophyceae</taxon>
        <taxon>Parmales</taxon>
        <taxon>Triparmaceae</taxon>
        <taxon>Triparma</taxon>
    </lineage>
</organism>
<comment type="caution">
    <text evidence="10">The sequence shown here is derived from an EMBL/GenBank/DDBJ whole genome shotgun (WGS) entry which is preliminary data.</text>
</comment>
<dbReference type="SUPFAM" id="SSF81324">
    <property type="entry name" value="Voltage-gated potassium channels"/>
    <property type="match status" value="1"/>
</dbReference>
<dbReference type="Gene3D" id="2.60.40.1400">
    <property type="entry name" value="G protein-activated inward rectifier potassium channel 1"/>
    <property type="match status" value="2"/>
</dbReference>
<dbReference type="GO" id="GO:0034765">
    <property type="term" value="P:regulation of monoatomic ion transmembrane transport"/>
    <property type="evidence" value="ECO:0007669"/>
    <property type="project" value="TreeGrafter"/>
</dbReference>
<dbReference type="Proteomes" id="UP001165065">
    <property type="component" value="Unassembled WGS sequence"/>
</dbReference>
<evidence type="ECO:0000256" key="2">
    <source>
        <dbReference type="ARBA" id="ARBA00022538"/>
    </source>
</evidence>
<dbReference type="PANTHER" id="PTHR11767">
    <property type="entry name" value="INWARD RECTIFIER POTASSIUM CHANNEL"/>
    <property type="match status" value="1"/>
</dbReference>
<evidence type="ECO:0008006" key="12">
    <source>
        <dbReference type="Google" id="ProtNLM"/>
    </source>
</evidence>
<keyword evidence="2 7" id="KW-0633">Potassium transport</keyword>
<dbReference type="GO" id="GO:0005242">
    <property type="term" value="F:inward rectifier potassium channel activity"/>
    <property type="evidence" value="ECO:0007669"/>
    <property type="project" value="InterPro"/>
</dbReference>
<dbReference type="InterPro" id="IPR013518">
    <property type="entry name" value="K_chnl_inward-rec_Kir_cyto"/>
</dbReference>
<comment type="similarity">
    <text evidence="7">Belongs to the inward rectifier-type potassium channel (TC 1.A.2.1) family.</text>
</comment>
<evidence type="ECO:0000313" key="10">
    <source>
        <dbReference type="EMBL" id="GMI36583.1"/>
    </source>
</evidence>
<evidence type="ECO:0000256" key="5">
    <source>
        <dbReference type="ARBA" id="ARBA00023065"/>
    </source>
</evidence>
<dbReference type="PANTHER" id="PTHR11767:SF102">
    <property type="entry name" value="INWARDLY RECTIFYING POTASSIUM CHANNEL 1, ISOFORM F"/>
    <property type="match status" value="1"/>
</dbReference>
<feature type="region of interest" description="Disordered" evidence="8">
    <location>
        <begin position="276"/>
        <end position="300"/>
    </location>
</feature>
<feature type="transmembrane region" description="Helical" evidence="9">
    <location>
        <begin position="36"/>
        <end position="62"/>
    </location>
</feature>
<sequence>MDVFTLSWATFTTVGYGNIYPTSVSTAEKSGLCVLVNFVLMVEAFLGIIWASLSAGIIVTVIGRNSRNAAVRFSEVILIHDKVHLKEGRSKIKTLALSPTGTFDEIVGETYLSSVEHSHVTILIDDTVKDQSDPHYGLQDVLVRQASGDGEPDDESDSKSSSNKSDSSSNSESDSDSSDTSSDGPSPSHRFRAFNNISPGGDSSARGNCYAPPMLEFRLANERWKSAPNMKNATTSYWRRLFGRPEPIVGDGSEEPVCGALVNAELQVSVGFFDTDGEISQTNPPADIPGASPAIPLSSRKHPRHHASSLKYLPLTLLMNSHPFFEQTWYARHILDHNSPLVRGRTRKIVKVNDGKWPRYIFGYGEGAYSSLSEPHPLAEHLRRFEKILVTVSGTEFDTGREVSRTHKYGKENVILGARFGSMEVLSKDVNETGRLELDKINDIVLQPGHLLPGRLVPRGEGRTRNGRTRNGRMRKGRRQRNTDQSGDDHDETREGRFKSLLKGGTSHILHQRRGVMKSIRRASEKVPQDGAGESGDEASREYSKSK</sequence>
<proteinExistence type="inferred from homology"/>
<gene>
    <name evidence="10" type="ORF">TrCOL_g1976</name>
</gene>
<protein>
    <recommendedName>
        <fullName evidence="12">Potassium channel domain-containing protein</fullName>
    </recommendedName>
</protein>
<feature type="compositionally biased region" description="Basic and acidic residues" evidence="8">
    <location>
        <begin position="538"/>
        <end position="547"/>
    </location>
</feature>
<dbReference type="GO" id="GO:0034702">
    <property type="term" value="C:monoatomic ion channel complex"/>
    <property type="evidence" value="ECO:0007669"/>
    <property type="project" value="UniProtKB-KW"/>
</dbReference>
<keyword evidence="3 7" id="KW-0851">Voltage-gated channel</keyword>
<dbReference type="InterPro" id="IPR016449">
    <property type="entry name" value="K_chnl_inward-rec_Kir"/>
</dbReference>
<feature type="compositionally biased region" description="Basic residues" evidence="8">
    <location>
        <begin position="510"/>
        <end position="521"/>
    </location>
</feature>
<dbReference type="GO" id="GO:0005886">
    <property type="term" value="C:plasma membrane"/>
    <property type="evidence" value="ECO:0007669"/>
    <property type="project" value="TreeGrafter"/>
</dbReference>
<feature type="region of interest" description="Disordered" evidence="8">
    <location>
        <begin position="451"/>
        <end position="547"/>
    </location>
</feature>
<keyword evidence="9" id="KW-0472">Membrane</keyword>
<keyword evidence="6 7" id="KW-0407">Ion channel</keyword>
<name>A0A9W7G844_9STRA</name>
<keyword evidence="9" id="KW-1133">Transmembrane helix</keyword>
<keyword evidence="5 7" id="KW-0406">Ion transport</keyword>
<evidence type="ECO:0000256" key="9">
    <source>
        <dbReference type="SAM" id="Phobius"/>
    </source>
</evidence>
<dbReference type="SUPFAM" id="SSF81296">
    <property type="entry name" value="E set domains"/>
    <property type="match status" value="1"/>
</dbReference>
<evidence type="ECO:0000313" key="11">
    <source>
        <dbReference type="Proteomes" id="UP001165065"/>
    </source>
</evidence>
<feature type="compositionally biased region" description="Basic and acidic residues" evidence="8">
    <location>
        <begin position="487"/>
        <end position="498"/>
    </location>
</feature>
<keyword evidence="4 7" id="KW-0630">Potassium</keyword>
<dbReference type="AlphaFoldDB" id="A0A9W7G844"/>
<dbReference type="Gene3D" id="1.10.287.70">
    <property type="match status" value="1"/>
</dbReference>
<keyword evidence="1 7" id="KW-0813">Transport</keyword>